<organism evidence="2 3">
    <name type="scientific">Ixodes scapularis</name>
    <name type="common">Black-legged tick</name>
    <name type="synonym">Deer tick</name>
    <dbReference type="NCBI Taxonomy" id="6945"/>
    <lineage>
        <taxon>Eukaryota</taxon>
        <taxon>Metazoa</taxon>
        <taxon>Ecdysozoa</taxon>
        <taxon>Arthropoda</taxon>
        <taxon>Chelicerata</taxon>
        <taxon>Arachnida</taxon>
        <taxon>Acari</taxon>
        <taxon>Parasitiformes</taxon>
        <taxon>Ixodida</taxon>
        <taxon>Ixodoidea</taxon>
        <taxon>Ixodidae</taxon>
        <taxon>Ixodinae</taxon>
        <taxon>Ixodes</taxon>
    </lineage>
</organism>
<evidence type="ECO:0000313" key="3">
    <source>
        <dbReference type="Proteomes" id="UP000001555"/>
    </source>
</evidence>
<dbReference type="EMBL" id="ABJB010690487">
    <property type="status" value="NOT_ANNOTATED_CDS"/>
    <property type="molecule type" value="Genomic_DNA"/>
</dbReference>
<proteinExistence type="predicted"/>
<dbReference type="GO" id="GO:1905515">
    <property type="term" value="P:non-motile cilium assembly"/>
    <property type="evidence" value="ECO:0007669"/>
    <property type="project" value="InterPro"/>
</dbReference>
<dbReference type="OrthoDB" id="10259809at2759"/>
<dbReference type="PANTHER" id="PTHR20870">
    <property type="entry name" value="BARDET-BIEDL SYNDROME 1 PROTEIN"/>
    <property type="match status" value="1"/>
</dbReference>
<reference evidence="3" key="1">
    <citation type="submission" date="2008-03" db="EMBL/GenBank/DDBJ databases">
        <title>Annotation of Ixodes scapularis.</title>
        <authorList>
            <consortium name="Ixodes scapularis Genome Project Consortium"/>
            <person name="Caler E."/>
            <person name="Hannick L.I."/>
            <person name="Bidwell S."/>
            <person name="Joardar V."/>
            <person name="Thiagarajan M."/>
            <person name="Amedeo P."/>
            <person name="Galinsky K.J."/>
            <person name="Schobel S."/>
            <person name="Inman J."/>
            <person name="Hostetler J."/>
            <person name="Miller J."/>
            <person name="Hammond M."/>
            <person name="Megy K."/>
            <person name="Lawson D."/>
            <person name="Kodira C."/>
            <person name="Sutton G."/>
            <person name="Meyer J."/>
            <person name="Hill C.A."/>
            <person name="Birren B."/>
            <person name="Nene V."/>
            <person name="Collins F."/>
            <person name="Alarcon-Chaidez F."/>
            <person name="Wikel S."/>
            <person name="Strausberg R."/>
        </authorList>
    </citation>
    <scope>NUCLEOTIDE SEQUENCE [LARGE SCALE GENOMIC DNA]</scope>
    <source>
        <strain evidence="3">Wikel</strain>
    </source>
</reference>
<dbReference type="VEuPathDB" id="VectorBase:ISCW010803"/>
<dbReference type="GO" id="GO:0034464">
    <property type="term" value="C:BBSome"/>
    <property type="evidence" value="ECO:0007669"/>
    <property type="project" value="InterPro"/>
</dbReference>
<dbReference type="Proteomes" id="UP000001555">
    <property type="component" value="Unassembled WGS sequence"/>
</dbReference>
<dbReference type="InterPro" id="IPR032728">
    <property type="entry name" value="BBS1_N"/>
</dbReference>
<feature type="domain" description="Bardet-Biedl syndrome 1 N-terminal" evidence="1">
    <location>
        <begin position="12"/>
        <end position="79"/>
    </location>
</feature>
<evidence type="ECO:0000259" key="1">
    <source>
        <dbReference type="Pfam" id="PF14779"/>
    </source>
</evidence>
<name>A0A1S4L9J5_IXOSC</name>
<dbReference type="AlphaFoldDB" id="A0A1S4L9J5"/>
<dbReference type="Pfam" id="PF14779">
    <property type="entry name" value="BBS1"/>
    <property type="match status" value="1"/>
</dbReference>
<dbReference type="EnsemblMetazoa" id="ISCW010803-RA">
    <property type="protein sequence ID" value="ISCW010803-PA"/>
    <property type="gene ID" value="ISCW010803"/>
</dbReference>
<evidence type="ECO:0000313" key="2">
    <source>
        <dbReference type="EnsemblMetazoa" id="ISCW010803-PA"/>
    </source>
</evidence>
<dbReference type="InParanoid" id="A0A1S4L9J5"/>
<dbReference type="VEuPathDB" id="VectorBase:ISCP_034901"/>
<sequence length="83" mass="9019">MATRQWHSVCLGGRLQSEQTIVDLPSGLVAFYMGSSGPRASAVAVASGPCLYVYKNLRPFYKFSLPGVAPHAAEMDAWAFKVR</sequence>
<accession>A0A1S4L9J5</accession>
<protein>
    <recommendedName>
        <fullName evidence="1">Bardet-Biedl syndrome 1 N-terminal domain-containing protein</fullName>
    </recommendedName>
</protein>
<reference evidence="2" key="2">
    <citation type="submission" date="2020-05" db="UniProtKB">
        <authorList>
            <consortium name="EnsemblMetazoa"/>
        </authorList>
    </citation>
    <scope>IDENTIFICATION</scope>
    <source>
        <strain evidence="2">wikel</strain>
    </source>
</reference>
<dbReference type="VEuPathDB" id="VectorBase:ISCI010803"/>
<dbReference type="InterPro" id="IPR028784">
    <property type="entry name" value="BBS1"/>
</dbReference>
<dbReference type="PANTHER" id="PTHR20870:SF0">
    <property type="entry name" value="BARDET-BIEDL SYNDROME 1 PROTEIN"/>
    <property type="match status" value="1"/>
</dbReference>
<keyword evidence="3" id="KW-1185">Reference proteome</keyword>